<feature type="signal peptide" evidence="1">
    <location>
        <begin position="1"/>
        <end position="18"/>
    </location>
</feature>
<proteinExistence type="predicted"/>
<keyword evidence="1" id="KW-0732">Signal</keyword>
<dbReference type="Proteomes" id="UP000176494">
    <property type="component" value="Unassembled WGS sequence"/>
</dbReference>
<feature type="chain" id="PRO_5009584048" description="Ig-like domain-containing protein" evidence="1">
    <location>
        <begin position="19"/>
        <end position="331"/>
    </location>
</feature>
<organism evidence="2 3">
    <name type="scientific">Candidatus Vogelbacteria bacterium GWA1_51_14</name>
    <dbReference type="NCBI Taxonomy" id="1802435"/>
    <lineage>
        <taxon>Bacteria</taxon>
        <taxon>Candidatus Vogeliibacteriota</taxon>
    </lineage>
</organism>
<evidence type="ECO:0000313" key="3">
    <source>
        <dbReference type="Proteomes" id="UP000176494"/>
    </source>
</evidence>
<evidence type="ECO:0008006" key="4">
    <source>
        <dbReference type="Google" id="ProtNLM"/>
    </source>
</evidence>
<gene>
    <name evidence="2" type="ORF">A2114_01410</name>
</gene>
<evidence type="ECO:0000256" key="1">
    <source>
        <dbReference type="SAM" id="SignalP"/>
    </source>
</evidence>
<sequence length="331" mass="36739">MKKIILIALLLLPAIGLATTEQTTGGNFSAKIEPANPEPNQEVVVTLNSYSIDLDRSQVSWFINNQAIKQGVGLKTHTAAVGDLGSSQVWRIVAKGQDGQTLQKIITFRPAEVDLIWQADTYVPSTYQGKALPTSESAVKMVAIPNIITATGRRYDPKELVYRWEKDFNFMKTQSGFGQDSFTFTSDKLFGSNKIKVIISTVDESITTEKSVTTPIRTPFIALYQYNPLTGPIYNNLLSREINVGAGLFSIIAEPFYFNREVIMGDQLNLEWLVDNKPLVLKSPNSRQITFEGGQTKNQVNFGIKAVNSQNTLQNASYDGIIRVTNNESLF</sequence>
<dbReference type="AlphaFoldDB" id="A0A1G2QA22"/>
<reference evidence="2 3" key="1">
    <citation type="journal article" date="2016" name="Nat. Commun.">
        <title>Thousands of microbial genomes shed light on interconnected biogeochemical processes in an aquifer system.</title>
        <authorList>
            <person name="Anantharaman K."/>
            <person name="Brown C.T."/>
            <person name="Hug L.A."/>
            <person name="Sharon I."/>
            <person name="Castelle C.J."/>
            <person name="Probst A.J."/>
            <person name="Thomas B.C."/>
            <person name="Singh A."/>
            <person name="Wilkins M.J."/>
            <person name="Karaoz U."/>
            <person name="Brodie E.L."/>
            <person name="Williams K.H."/>
            <person name="Hubbard S.S."/>
            <person name="Banfield J.F."/>
        </authorList>
    </citation>
    <scope>NUCLEOTIDE SEQUENCE [LARGE SCALE GENOMIC DNA]</scope>
</reference>
<comment type="caution">
    <text evidence="2">The sequence shown here is derived from an EMBL/GenBank/DDBJ whole genome shotgun (WGS) entry which is preliminary data.</text>
</comment>
<name>A0A1G2QA22_9BACT</name>
<accession>A0A1G2QA22</accession>
<dbReference type="EMBL" id="MHTG01000015">
    <property type="protein sequence ID" value="OHA57370.1"/>
    <property type="molecule type" value="Genomic_DNA"/>
</dbReference>
<protein>
    <recommendedName>
        <fullName evidence="4">Ig-like domain-containing protein</fullName>
    </recommendedName>
</protein>
<evidence type="ECO:0000313" key="2">
    <source>
        <dbReference type="EMBL" id="OHA57370.1"/>
    </source>
</evidence>
<dbReference type="STRING" id="1802435.A2114_01410"/>